<dbReference type="InterPro" id="IPR020627">
    <property type="entry name" value="KhpA"/>
</dbReference>
<keyword evidence="1 3" id="KW-0963">Cytoplasm</keyword>
<evidence type="ECO:0000313" key="5">
    <source>
        <dbReference type="Proteomes" id="UP000321026"/>
    </source>
</evidence>
<sequence length="77" mass="8704">MKNTLDLIIKGIVDKTDEVEIIEEENEGVVNLTVKVNPEEMGKVIGKEGKVIRAIRNVLRIQAMKENKKIYVNLAEV</sequence>
<dbReference type="InterPro" id="IPR009019">
    <property type="entry name" value="KH_sf_prok-type"/>
</dbReference>
<dbReference type="Proteomes" id="UP000321026">
    <property type="component" value="Unassembled WGS sequence"/>
</dbReference>
<dbReference type="HAMAP" id="MF_00088">
    <property type="entry name" value="KhpA"/>
    <property type="match status" value="1"/>
</dbReference>
<name>A0A5C7J5C7_9BACT</name>
<keyword evidence="3" id="KW-0133">Cell shape</keyword>
<keyword evidence="2 3" id="KW-0694">RNA-binding</keyword>
<keyword evidence="3" id="KW-0143">Chaperone</keyword>
<comment type="subunit">
    <text evidence="3">Forms a complex with KhpB.</text>
</comment>
<dbReference type="Pfam" id="PF13083">
    <property type="entry name" value="KH_KhpA-B"/>
    <property type="match status" value="1"/>
</dbReference>
<dbReference type="EMBL" id="SSDS01000072">
    <property type="protein sequence ID" value="TXG76508.1"/>
    <property type="molecule type" value="Genomic_DNA"/>
</dbReference>
<dbReference type="GO" id="GO:0008360">
    <property type="term" value="P:regulation of cell shape"/>
    <property type="evidence" value="ECO:0007669"/>
    <property type="project" value="UniProtKB-KW"/>
</dbReference>
<dbReference type="AlphaFoldDB" id="A0A5C7J5C7"/>
<dbReference type="PROSITE" id="PS50084">
    <property type="entry name" value="KH_TYPE_1"/>
    <property type="match status" value="1"/>
</dbReference>
<evidence type="ECO:0000256" key="3">
    <source>
        <dbReference type="HAMAP-Rule" id="MF_00088"/>
    </source>
</evidence>
<comment type="subcellular location">
    <subcellularLocation>
        <location evidence="3">Cytoplasm</location>
    </subcellularLocation>
</comment>
<comment type="similarity">
    <text evidence="3">Belongs to the KhpA RNA-binding protein family.</text>
</comment>
<gene>
    <name evidence="3" type="primary">khpA</name>
    <name evidence="4" type="ORF">E6Q11_04585</name>
</gene>
<dbReference type="PANTHER" id="PTHR34654:SF1">
    <property type="entry name" value="RNA-BINDING PROTEIN KHPA"/>
    <property type="match status" value="1"/>
</dbReference>
<dbReference type="PANTHER" id="PTHR34654">
    <property type="entry name" value="UPF0109 PROTEIN SCO5592"/>
    <property type="match status" value="1"/>
</dbReference>
<evidence type="ECO:0000256" key="2">
    <source>
        <dbReference type="ARBA" id="ARBA00022884"/>
    </source>
</evidence>
<dbReference type="GO" id="GO:0003723">
    <property type="term" value="F:RNA binding"/>
    <property type="evidence" value="ECO:0007669"/>
    <property type="project" value="UniProtKB-UniRule"/>
</dbReference>
<organism evidence="4 5">
    <name type="scientific">Candidatus Dojkabacteria bacterium</name>
    <dbReference type="NCBI Taxonomy" id="2099670"/>
    <lineage>
        <taxon>Bacteria</taxon>
        <taxon>Candidatus Dojkabacteria</taxon>
    </lineage>
</organism>
<keyword evidence="3" id="KW-0961">Cell wall biogenesis/degradation</keyword>
<dbReference type="Gene3D" id="3.30.300.20">
    <property type="match status" value="1"/>
</dbReference>
<dbReference type="GO" id="GO:0005737">
    <property type="term" value="C:cytoplasm"/>
    <property type="evidence" value="ECO:0007669"/>
    <property type="project" value="UniProtKB-SubCell"/>
</dbReference>
<dbReference type="GO" id="GO:0009252">
    <property type="term" value="P:peptidoglycan biosynthetic process"/>
    <property type="evidence" value="ECO:0007669"/>
    <property type="project" value="UniProtKB-UniRule"/>
</dbReference>
<evidence type="ECO:0000313" key="4">
    <source>
        <dbReference type="EMBL" id="TXG76508.1"/>
    </source>
</evidence>
<reference evidence="4 5" key="1">
    <citation type="submission" date="2018-09" db="EMBL/GenBank/DDBJ databases">
        <title>Metagenome Assembled Genomes from an Advanced Water Purification Facility.</title>
        <authorList>
            <person name="Stamps B.W."/>
            <person name="Spear J.R."/>
        </authorList>
    </citation>
    <scope>NUCLEOTIDE SEQUENCE [LARGE SCALE GENOMIC DNA]</scope>
    <source>
        <strain evidence="4">Bin_63_2</strain>
    </source>
</reference>
<comment type="function">
    <text evidence="3">A probable RNA chaperone. Forms a complex with KhpB which binds to cellular RNA and controls its expression. Plays a role in peptidoglycan (PG) homeostasis and cell length regulation.</text>
</comment>
<dbReference type="SUPFAM" id="SSF54814">
    <property type="entry name" value="Prokaryotic type KH domain (KH-domain type II)"/>
    <property type="match status" value="1"/>
</dbReference>
<evidence type="ECO:0000256" key="1">
    <source>
        <dbReference type="ARBA" id="ARBA00022490"/>
    </source>
</evidence>
<accession>A0A5C7J5C7</accession>
<dbReference type="GO" id="GO:0071555">
    <property type="term" value="P:cell wall organization"/>
    <property type="evidence" value="ECO:0007669"/>
    <property type="project" value="UniProtKB-KW"/>
</dbReference>
<dbReference type="InterPro" id="IPR015946">
    <property type="entry name" value="KH_dom-like_a/b"/>
</dbReference>
<proteinExistence type="inferred from homology"/>
<comment type="caution">
    <text evidence="4">The sequence shown here is derived from an EMBL/GenBank/DDBJ whole genome shotgun (WGS) entry which is preliminary data.</text>
</comment>
<protein>
    <recommendedName>
        <fullName evidence="3">RNA-binding protein KhpA</fullName>
    </recommendedName>
    <alternativeName>
        <fullName evidence="3">KH-domain protein A</fullName>
    </alternativeName>
</protein>